<evidence type="ECO:0000256" key="6">
    <source>
        <dbReference type="ARBA" id="ARBA00022771"/>
    </source>
</evidence>
<evidence type="ECO:0000256" key="8">
    <source>
        <dbReference type="ARBA" id="ARBA00022989"/>
    </source>
</evidence>
<feature type="transmembrane region" description="Helical" evidence="12">
    <location>
        <begin position="28"/>
        <end position="48"/>
    </location>
</feature>
<proteinExistence type="inferred from homology"/>
<evidence type="ECO:0000256" key="12">
    <source>
        <dbReference type="SAM" id="Phobius"/>
    </source>
</evidence>
<evidence type="ECO:0000256" key="5">
    <source>
        <dbReference type="ARBA" id="ARBA00022723"/>
    </source>
</evidence>
<evidence type="ECO:0000256" key="3">
    <source>
        <dbReference type="ARBA" id="ARBA00012483"/>
    </source>
</evidence>
<comment type="subcellular location">
    <subcellularLocation>
        <location evidence="2">Membrane</location>
    </subcellularLocation>
</comment>
<sequence>MASCDSRDNGWSSNTLSITITHPYSRGLFFLLVVLALILFIIALFFLAHRLWTHHRSTQGLHPNIIINSTSPITLHRSMQENRSGGTCEGTECSICLCVFEEGDRLKVLPLCNHAYHSECVDKWLSKKSSCPICRASLIPITAKNCS</sequence>
<gene>
    <name evidence="14" type="ORF">SLEP1_g13888</name>
</gene>
<dbReference type="Pfam" id="PF13639">
    <property type="entry name" value="zf-RING_2"/>
    <property type="match status" value="1"/>
</dbReference>
<dbReference type="EMBL" id="BPVZ01000016">
    <property type="protein sequence ID" value="GKV01330.1"/>
    <property type="molecule type" value="Genomic_DNA"/>
</dbReference>
<dbReference type="SMART" id="SM00184">
    <property type="entry name" value="RING"/>
    <property type="match status" value="1"/>
</dbReference>
<keyword evidence="4 12" id="KW-0812">Transmembrane</keyword>
<dbReference type="SUPFAM" id="SSF57850">
    <property type="entry name" value="RING/U-box"/>
    <property type="match status" value="1"/>
</dbReference>
<keyword evidence="5" id="KW-0479">Metal-binding</keyword>
<dbReference type="GO" id="GO:0061630">
    <property type="term" value="F:ubiquitin protein ligase activity"/>
    <property type="evidence" value="ECO:0007669"/>
    <property type="project" value="UniProtKB-EC"/>
</dbReference>
<evidence type="ECO:0000313" key="15">
    <source>
        <dbReference type="Proteomes" id="UP001054252"/>
    </source>
</evidence>
<comment type="catalytic activity">
    <reaction evidence="1">
        <text>S-ubiquitinyl-[E2 ubiquitin-conjugating enzyme]-L-cysteine + [acceptor protein]-L-lysine = [E2 ubiquitin-conjugating enzyme]-L-cysteine + N(6)-ubiquitinyl-[acceptor protein]-L-lysine.</text>
        <dbReference type="EC" id="2.3.2.27"/>
    </reaction>
</comment>
<evidence type="ECO:0000313" key="14">
    <source>
        <dbReference type="EMBL" id="GKV01330.1"/>
    </source>
</evidence>
<evidence type="ECO:0000256" key="1">
    <source>
        <dbReference type="ARBA" id="ARBA00000900"/>
    </source>
</evidence>
<evidence type="ECO:0000256" key="2">
    <source>
        <dbReference type="ARBA" id="ARBA00004370"/>
    </source>
</evidence>
<dbReference type="PROSITE" id="PS50089">
    <property type="entry name" value="ZF_RING_2"/>
    <property type="match status" value="1"/>
</dbReference>
<evidence type="ECO:0000259" key="13">
    <source>
        <dbReference type="PROSITE" id="PS50089"/>
    </source>
</evidence>
<keyword evidence="7" id="KW-0862">Zinc</keyword>
<dbReference type="PANTHER" id="PTHR46539">
    <property type="entry name" value="E3 UBIQUITIN-PROTEIN LIGASE ATL42"/>
    <property type="match status" value="1"/>
</dbReference>
<keyword evidence="9 12" id="KW-0472">Membrane</keyword>
<dbReference type="GO" id="GO:0008270">
    <property type="term" value="F:zinc ion binding"/>
    <property type="evidence" value="ECO:0007669"/>
    <property type="project" value="UniProtKB-KW"/>
</dbReference>
<dbReference type="InterPro" id="IPR013083">
    <property type="entry name" value="Znf_RING/FYVE/PHD"/>
</dbReference>
<keyword evidence="6 11" id="KW-0863">Zinc-finger</keyword>
<dbReference type="Gene3D" id="3.30.40.10">
    <property type="entry name" value="Zinc/RING finger domain, C3HC4 (zinc finger)"/>
    <property type="match status" value="1"/>
</dbReference>
<comment type="similarity">
    <text evidence="10">Belongs to the RING-type zinc finger family. ATL subfamily.</text>
</comment>
<protein>
    <recommendedName>
        <fullName evidence="3">RING-type E3 ubiquitin transferase</fullName>
        <ecNumber evidence="3">2.3.2.27</ecNumber>
    </recommendedName>
</protein>
<name>A0AAV5ILT5_9ROSI</name>
<evidence type="ECO:0000256" key="9">
    <source>
        <dbReference type="ARBA" id="ARBA00023136"/>
    </source>
</evidence>
<evidence type="ECO:0000256" key="4">
    <source>
        <dbReference type="ARBA" id="ARBA00022692"/>
    </source>
</evidence>
<feature type="domain" description="RING-type" evidence="13">
    <location>
        <begin position="93"/>
        <end position="135"/>
    </location>
</feature>
<dbReference type="Proteomes" id="UP001054252">
    <property type="component" value="Unassembled WGS sequence"/>
</dbReference>
<evidence type="ECO:0000256" key="10">
    <source>
        <dbReference type="ARBA" id="ARBA00024209"/>
    </source>
</evidence>
<evidence type="ECO:0000256" key="7">
    <source>
        <dbReference type="ARBA" id="ARBA00022833"/>
    </source>
</evidence>
<organism evidence="14 15">
    <name type="scientific">Rubroshorea leprosula</name>
    <dbReference type="NCBI Taxonomy" id="152421"/>
    <lineage>
        <taxon>Eukaryota</taxon>
        <taxon>Viridiplantae</taxon>
        <taxon>Streptophyta</taxon>
        <taxon>Embryophyta</taxon>
        <taxon>Tracheophyta</taxon>
        <taxon>Spermatophyta</taxon>
        <taxon>Magnoliopsida</taxon>
        <taxon>eudicotyledons</taxon>
        <taxon>Gunneridae</taxon>
        <taxon>Pentapetalae</taxon>
        <taxon>rosids</taxon>
        <taxon>malvids</taxon>
        <taxon>Malvales</taxon>
        <taxon>Dipterocarpaceae</taxon>
        <taxon>Rubroshorea</taxon>
    </lineage>
</organism>
<dbReference type="EC" id="2.3.2.27" evidence="3"/>
<accession>A0AAV5ILT5</accession>
<dbReference type="GO" id="GO:0016020">
    <property type="term" value="C:membrane"/>
    <property type="evidence" value="ECO:0007669"/>
    <property type="project" value="UniProtKB-SubCell"/>
</dbReference>
<dbReference type="PANTHER" id="PTHR46539:SF1">
    <property type="entry name" value="E3 UBIQUITIN-PROTEIN LIGASE ATL42"/>
    <property type="match status" value="1"/>
</dbReference>
<evidence type="ECO:0000256" key="11">
    <source>
        <dbReference type="PROSITE-ProRule" id="PRU00175"/>
    </source>
</evidence>
<reference evidence="14 15" key="1">
    <citation type="journal article" date="2021" name="Commun. Biol.">
        <title>The genome of Shorea leprosula (Dipterocarpaceae) highlights the ecological relevance of drought in aseasonal tropical rainforests.</title>
        <authorList>
            <person name="Ng K.K.S."/>
            <person name="Kobayashi M.J."/>
            <person name="Fawcett J.A."/>
            <person name="Hatakeyama M."/>
            <person name="Paape T."/>
            <person name="Ng C.H."/>
            <person name="Ang C.C."/>
            <person name="Tnah L.H."/>
            <person name="Lee C.T."/>
            <person name="Nishiyama T."/>
            <person name="Sese J."/>
            <person name="O'Brien M.J."/>
            <person name="Copetti D."/>
            <person name="Mohd Noor M.I."/>
            <person name="Ong R.C."/>
            <person name="Putra M."/>
            <person name="Sireger I.Z."/>
            <person name="Indrioko S."/>
            <person name="Kosugi Y."/>
            <person name="Izuno A."/>
            <person name="Isagi Y."/>
            <person name="Lee S.L."/>
            <person name="Shimizu K.K."/>
        </authorList>
    </citation>
    <scope>NUCLEOTIDE SEQUENCE [LARGE SCALE GENOMIC DNA]</scope>
    <source>
        <strain evidence="14">214</strain>
    </source>
</reference>
<comment type="caution">
    <text evidence="14">The sequence shown here is derived from an EMBL/GenBank/DDBJ whole genome shotgun (WGS) entry which is preliminary data.</text>
</comment>
<keyword evidence="15" id="KW-1185">Reference proteome</keyword>
<keyword evidence="8 12" id="KW-1133">Transmembrane helix</keyword>
<dbReference type="InterPro" id="IPR001841">
    <property type="entry name" value="Znf_RING"/>
</dbReference>
<dbReference type="AlphaFoldDB" id="A0AAV5ILT5"/>